<feature type="region of interest" description="Disordered" evidence="1">
    <location>
        <begin position="44"/>
        <end position="68"/>
    </location>
</feature>
<dbReference type="EMBL" id="JAAWWB010000034">
    <property type="protein sequence ID" value="KAG6742244.1"/>
    <property type="molecule type" value="Genomic_DNA"/>
</dbReference>
<comment type="caution">
    <text evidence="2">The sequence shown here is derived from an EMBL/GenBank/DDBJ whole genome shotgun (WGS) entry which is preliminary data.</text>
</comment>
<name>A0A8X7Y1A8_POPTO</name>
<reference evidence="2" key="1">
    <citation type="journal article" date="2020" name="bioRxiv">
        <title>Hybrid origin of Populus tomentosa Carr. identified through genome sequencing and phylogenomic analysis.</title>
        <authorList>
            <person name="An X."/>
            <person name="Gao K."/>
            <person name="Chen Z."/>
            <person name="Li J."/>
            <person name="Yang X."/>
            <person name="Yang X."/>
            <person name="Zhou J."/>
            <person name="Guo T."/>
            <person name="Zhao T."/>
            <person name="Huang S."/>
            <person name="Miao D."/>
            <person name="Khan W.U."/>
            <person name="Rao P."/>
            <person name="Ye M."/>
            <person name="Lei B."/>
            <person name="Liao W."/>
            <person name="Wang J."/>
            <person name="Ji L."/>
            <person name="Li Y."/>
            <person name="Guo B."/>
            <person name="Mustafa N.S."/>
            <person name="Li S."/>
            <person name="Yun Q."/>
            <person name="Keller S.R."/>
            <person name="Mao J."/>
            <person name="Zhang R."/>
            <person name="Strauss S.H."/>
        </authorList>
    </citation>
    <scope>NUCLEOTIDE SEQUENCE</scope>
    <source>
        <strain evidence="2">GM15</strain>
        <tissue evidence="2">Leaf</tissue>
    </source>
</reference>
<evidence type="ECO:0000256" key="1">
    <source>
        <dbReference type="SAM" id="MobiDB-lite"/>
    </source>
</evidence>
<organism evidence="2 3">
    <name type="scientific">Populus tomentosa</name>
    <name type="common">Chinese white poplar</name>
    <dbReference type="NCBI Taxonomy" id="118781"/>
    <lineage>
        <taxon>Eukaryota</taxon>
        <taxon>Viridiplantae</taxon>
        <taxon>Streptophyta</taxon>
        <taxon>Embryophyta</taxon>
        <taxon>Tracheophyta</taxon>
        <taxon>Spermatophyta</taxon>
        <taxon>Magnoliopsida</taxon>
        <taxon>eudicotyledons</taxon>
        <taxon>Gunneridae</taxon>
        <taxon>Pentapetalae</taxon>
        <taxon>rosids</taxon>
        <taxon>fabids</taxon>
        <taxon>Malpighiales</taxon>
        <taxon>Salicaceae</taxon>
        <taxon>Saliceae</taxon>
        <taxon>Populus</taxon>
    </lineage>
</organism>
<feature type="compositionally biased region" description="Basic and acidic residues" evidence="1">
    <location>
        <begin position="53"/>
        <end position="66"/>
    </location>
</feature>
<protein>
    <submittedName>
        <fullName evidence="2">Uncharacterized protein</fullName>
    </submittedName>
</protein>
<proteinExistence type="predicted"/>
<evidence type="ECO:0000313" key="2">
    <source>
        <dbReference type="EMBL" id="KAG6742244.1"/>
    </source>
</evidence>
<keyword evidence="3" id="KW-1185">Reference proteome</keyword>
<accession>A0A8X7Y1A8</accession>
<dbReference type="AlphaFoldDB" id="A0A8X7Y1A8"/>
<evidence type="ECO:0000313" key="3">
    <source>
        <dbReference type="Proteomes" id="UP000886885"/>
    </source>
</evidence>
<dbReference type="Proteomes" id="UP000886885">
    <property type="component" value="Chromosome 17D"/>
</dbReference>
<sequence>MKKAGLKLGFHDDKAKKKAMKTVSSLSGDGDPIVAKSRKLCGAEMVTAGPAKEPGKRKDEPKKEQASETSCCLIADVKKEEELEKEEPVKQEELVEEVVDASSLAAGIGPSKEPRKKEEELVKFYSIILVGSSPFYATSLYGRWRAGKTYGICV</sequence>
<gene>
    <name evidence="2" type="ORF">POTOM_055534</name>
</gene>